<dbReference type="Pfam" id="PF00072">
    <property type="entry name" value="Response_reg"/>
    <property type="match status" value="1"/>
</dbReference>
<dbReference type="InterPro" id="IPR058245">
    <property type="entry name" value="NreC/VraR/RcsB-like_REC"/>
</dbReference>
<comment type="caution">
    <text evidence="6">The sequence shown here is derived from an EMBL/GenBank/DDBJ whole genome shotgun (WGS) entry which is preliminary data.</text>
</comment>
<feature type="domain" description="Response regulatory" evidence="5">
    <location>
        <begin position="9"/>
        <end position="125"/>
    </location>
</feature>
<dbReference type="Gene3D" id="3.40.50.2300">
    <property type="match status" value="1"/>
</dbReference>
<dbReference type="GO" id="GO:0000160">
    <property type="term" value="P:phosphorelay signal transduction system"/>
    <property type="evidence" value="ECO:0007669"/>
    <property type="project" value="InterPro"/>
</dbReference>
<keyword evidence="7" id="KW-1185">Reference proteome</keyword>
<dbReference type="SMART" id="SM00421">
    <property type="entry name" value="HTH_LUXR"/>
    <property type="match status" value="1"/>
</dbReference>
<dbReference type="AlphaFoldDB" id="A0A4Q9KDT8"/>
<dbReference type="Pfam" id="PF00196">
    <property type="entry name" value="GerE"/>
    <property type="match status" value="1"/>
</dbReference>
<dbReference type="EMBL" id="SDMQ01000012">
    <property type="protein sequence ID" value="TBT83350.1"/>
    <property type="molecule type" value="Genomic_DNA"/>
</dbReference>
<proteinExistence type="predicted"/>
<feature type="modified residue" description="4-aspartylphosphate" evidence="3">
    <location>
        <position position="60"/>
    </location>
</feature>
<name>A0A4Q9KDT8_9ACTN</name>
<dbReference type="PRINTS" id="PR00038">
    <property type="entry name" value="HTHLUXR"/>
</dbReference>
<dbReference type="PANTHER" id="PTHR43214:SF37">
    <property type="entry name" value="TRANSCRIPTIONAL REGULATORY PROTEIN YDFI"/>
    <property type="match status" value="1"/>
</dbReference>
<dbReference type="GO" id="GO:0003677">
    <property type="term" value="F:DNA binding"/>
    <property type="evidence" value="ECO:0007669"/>
    <property type="project" value="UniProtKB-KW"/>
</dbReference>
<dbReference type="PANTHER" id="PTHR43214">
    <property type="entry name" value="TWO-COMPONENT RESPONSE REGULATOR"/>
    <property type="match status" value="1"/>
</dbReference>
<accession>A0A4Q9KDT8</accession>
<evidence type="ECO:0000313" key="6">
    <source>
        <dbReference type="EMBL" id="TBT83350.1"/>
    </source>
</evidence>
<keyword evidence="2" id="KW-0238">DNA-binding</keyword>
<dbReference type="InterPro" id="IPR039420">
    <property type="entry name" value="WalR-like"/>
</dbReference>
<dbReference type="InterPro" id="IPR011006">
    <property type="entry name" value="CheY-like_superfamily"/>
</dbReference>
<dbReference type="CDD" id="cd17535">
    <property type="entry name" value="REC_NarL-like"/>
    <property type="match status" value="1"/>
</dbReference>
<dbReference type="SUPFAM" id="SSF52172">
    <property type="entry name" value="CheY-like"/>
    <property type="match status" value="1"/>
</dbReference>
<evidence type="ECO:0000256" key="2">
    <source>
        <dbReference type="ARBA" id="ARBA00023125"/>
    </source>
</evidence>
<dbReference type="OrthoDB" id="3680166at2"/>
<dbReference type="CDD" id="cd06170">
    <property type="entry name" value="LuxR_C_like"/>
    <property type="match status" value="1"/>
</dbReference>
<dbReference type="PROSITE" id="PS50043">
    <property type="entry name" value="HTH_LUXR_2"/>
    <property type="match status" value="1"/>
</dbReference>
<evidence type="ECO:0000313" key="7">
    <source>
        <dbReference type="Proteomes" id="UP000292373"/>
    </source>
</evidence>
<dbReference type="PROSITE" id="PS50110">
    <property type="entry name" value="RESPONSE_REGULATORY"/>
    <property type="match status" value="1"/>
</dbReference>
<gene>
    <name evidence="6" type="ORF">ET989_11725</name>
</gene>
<evidence type="ECO:0000256" key="1">
    <source>
        <dbReference type="ARBA" id="ARBA00022553"/>
    </source>
</evidence>
<dbReference type="Proteomes" id="UP000292373">
    <property type="component" value="Unassembled WGS sequence"/>
</dbReference>
<feature type="domain" description="HTH luxR-type" evidence="4">
    <location>
        <begin position="150"/>
        <end position="215"/>
    </location>
</feature>
<reference evidence="6 7" key="1">
    <citation type="submission" date="2019-01" db="EMBL/GenBank/DDBJ databases">
        <title>Lactibacter flavus gen. nov., sp. nov., a novel bacterium of the family Propionibacteriaceae isolated from raw milk and dairy products.</title>
        <authorList>
            <person name="Huptas C."/>
            <person name="Wenning M."/>
            <person name="Breitenwieser F."/>
            <person name="Doll E."/>
            <person name="Von Neubeck M."/>
            <person name="Busse H.-J."/>
            <person name="Scherer S."/>
        </authorList>
    </citation>
    <scope>NUCLEOTIDE SEQUENCE [LARGE SCALE GENOMIC DNA]</scope>
    <source>
        <strain evidence="6 7">KCTC 33808</strain>
    </source>
</reference>
<dbReference type="SMART" id="SM00448">
    <property type="entry name" value="REC"/>
    <property type="match status" value="1"/>
</dbReference>
<evidence type="ECO:0000259" key="4">
    <source>
        <dbReference type="PROSITE" id="PS50043"/>
    </source>
</evidence>
<dbReference type="InterPro" id="IPR000792">
    <property type="entry name" value="Tscrpt_reg_LuxR_C"/>
</dbReference>
<evidence type="ECO:0000259" key="5">
    <source>
        <dbReference type="PROSITE" id="PS50110"/>
    </source>
</evidence>
<dbReference type="GO" id="GO:0006355">
    <property type="term" value="P:regulation of DNA-templated transcription"/>
    <property type="evidence" value="ECO:0007669"/>
    <property type="project" value="InterPro"/>
</dbReference>
<evidence type="ECO:0000256" key="3">
    <source>
        <dbReference type="PROSITE-ProRule" id="PRU00169"/>
    </source>
</evidence>
<organism evidence="6 7">
    <name type="scientific">Propioniciclava sinopodophylli</name>
    <dbReference type="NCBI Taxonomy" id="1837344"/>
    <lineage>
        <taxon>Bacteria</taxon>
        <taxon>Bacillati</taxon>
        <taxon>Actinomycetota</taxon>
        <taxon>Actinomycetes</taxon>
        <taxon>Propionibacteriales</taxon>
        <taxon>Propionibacteriaceae</taxon>
        <taxon>Propioniciclava</taxon>
    </lineage>
</organism>
<dbReference type="InterPro" id="IPR001789">
    <property type="entry name" value="Sig_transdc_resp-reg_receiver"/>
</dbReference>
<protein>
    <submittedName>
        <fullName evidence="6">Response regulator transcription factor</fullName>
    </submittedName>
</protein>
<sequence>MDTMARPVTVAIVDDDALVRAALVAYLATTDDFEVKHEINNGAEAVTTITRNPVDIVVMDVRMPKLDGIQATAALRRTLPDVKVLVITSFDEDGAVRDALRAGANGFLLKDTSPAGLVEALRAVMQGTSVVSPGPITSLLLNDKRATRPSPAPELGLSPRELEILRLLCAAYSNTEIAEELFVSESTVKTHVSAIMTKMGVQSRLKAVVRAYELGLVEHA</sequence>
<keyword evidence="1 3" id="KW-0597">Phosphoprotein</keyword>